<dbReference type="PANTHER" id="PTHR11452">
    <property type="entry name" value="ALPHA-GALACTOSIDASE/ALPHA-N-ACETYLGALACTOSAMINIDASE"/>
    <property type="match status" value="1"/>
</dbReference>
<reference evidence="10 11" key="1">
    <citation type="journal article" date="2023" name="IMA Fungus">
        <title>Comparative genomic study of the Penicillium genus elucidates a diverse pangenome and 15 lateral gene transfer events.</title>
        <authorList>
            <person name="Petersen C."/>
            <person name="Sorensen T."/>
            <person name="Nielsen M.R."/>
            <person name="Sondergaard T.E."/>
            <person name="Sorensen J.L."/>
            <person name="Fitzpatrick D.A."/>
            <person name="Frisvad J.C."/>
            <person name="Nielsen K.L."/>
        </authorList>
    </citation>
    <scope>NUCLEOTIDE SEQUENCE [LARGE SCALE GENOMIC DNA]</scope>
    <source>
        <strain evidence="10 11">IBT 35679</strain>
    </source>
</reference>
<dbReference type="InterPro" id="IPR013785">
    <property type="entry name" value="Aldolase_TIM"/>
</dbReference>
<comment type="caution">
    <text evidence="10">The sequence shown here is derived from an EMBL/GenBank/DDBJ whole genome shotgun (WGS) entry which is preliminary data.</text>
</comment>
<sequence>MGWNSWNTFKSNFNQTVIENTASLLVSTGLRDAGYNYLVMDEGWQAMERDENGRQQANTTKLPGGVAGIADFLHYKGLKLGVYSDAGIYDCGFYPGSWGYEELDAATYAEWGVDYLKYDNCGGFEANTESPQVRFGAMRDALRGTDREIFYSICQWGHQFPWYWADEISQSYRMSGDITDVFSDTGKDCACKTAYCMDVGYAGCSVLTIIRKMRELSPFQKPGAWADMDMLEIGNGNMTLHEQQTHMTFWAALKSPLIIGADLQTLSEESVGVLKNKEIIAVSQDSLGEAVQYLPGFSTEKSIQVWAGPLTGSKVLILVLSELVSATTVNLSLGDIPGLKSGRSYTVRDIWGAKSLGRVKGNITLQVDTHQTRALVLS</sequence>
<proteinExistence type="inferred from homology"/>
<keyword evidence="6 8" id="KW-1015">Disulfide bond</keyword>
<dbReference type="AlphaFoldDB" id="A0AAD6GGG1"/>
<keyword evidence="4" id="KW-0732">Signal</keyword>
<dbReference type="EMBL" id="JAQIZZ010000003">
    <property type="protein sequence ID" value="KAJ5546735.1"/>
    <property type="molecule type" value="Genomic_DNA"/>
</dbReference>
<keyword evidence="11" id="KW-1185">Reference proteome</keyword>
<evidence type="ECO:0000256" key="4">
    <source>
        <dbReference type="ARBA" id="ARBA00022729"/>
    </source>
</evidence>
<accession>A0AAD6GGG1</accession>
<protein>
    <recommendedName>
        <fullName evidence="3 8">Alpha-galactosidase</fullName>
        <ecNumber evidence="3 8">3.2.1.22</ecNumber>
    </recommendedName>
    <alternativeName>
        <fullName evidence="8">Melibiase</fullName>
    </alternativeName>
</protein>
<dbReference type="InterPro" id="IPR013780">
    <property type="entry name" value="Glyco_hydro_b"/>
</dbReference>
<evidence type="ECO:0000256" key="7">
    <source>
        <dbReference type="ARBA" id="ARBA00023295"/>
    </source>
</evidence>
<dbReference type="EC" id="3.2.1.22" evidence="3 8"/>
<organism evidence="10 11">
    <name type="scientific">Penicillium frequentans</name>
    <dbReference type="NCBI Taxonomy" id="3151616"/>
    <lineage>
        <taxon>Eukaryota</taxon>
        <taxon>Fungi</taxon>
        <taxon>Dikarya</taxon>
        <taxon>Ascomycota</taxon>
        <taxon>Pezizomycotina</taxon>
        <taxon>Eurotiomycetes</taxon>
        <taxon>Eurotiomycetidae</taxon>
        <taxon>Eurotiales</taxon>
        <taxon>Aspergillaceae</taxon>
        <taxon>Penicillium</taxon>
    </lineage>
</organism>
<comment type="catalytic activity">
    <reaction evidence="1 8">
        <text>Hydrolysis of terminal, non-reducing alpha-D-galactose residues in alpha-D-galactosides, including galactose oligosaccharides, galactomannans and galactolipids.</text>
        <dbReference type="EC" id="3.2.1.22"/>
    </reaction>
</comment>
<dbReference type="InterPro" id="IPR017853">
    <property type="entry name" value="GH"/>
</dbReference>
<evidence type="ECO:0000256" key="2">
    <source>
        <dbReference type="ARBA" id="ARBA00009743"/>
    </source>
</evidence>
<evidence type="ECO:0000256" key="8">
    <source>
        <dbReference type="RuleBase" id="RU361168"/>
    </source>
</evidence>
<name>A0AAD6GGG1_9EURO</name>
<dbReference type="GO" id="GO:0005975">
    <property type="term" value="P:carbohydrate metabolic process"/>
    <property type="evidence" value="ECO:0007669"/>
    <property type="project" value="InterPro"/>
</dbReference>
<dbReference type="InterPro" id="IPR041233">
    <property type="entry name" value="Melibiase_C"/>
</dbReference>
<dbReference type="Gene3D" id="3.20.20.70">
    <property type="entry name" value="Aldolase class I"/>
    <property type="match status" value="1"/>
</dbReference>
<dbReference type="PRINTS" id="PR00740">
    <property type="entry name" value="GLHYDRLASE27"/>
</dbReference>
<dbReference type="Gene3D" id="2.60.40.1180">
    <property type="entry name" value="Golgi alpha-mannosidase II"/>
    <property type="match status" value="1"/>
</dbReference>
<dbReference type="InterPro" id="IPR002241">
    <property type="entry name" value="Glyco_hydro_27"/>
</dbReference>
<evidence type="ECO:0000256" key="3">
    <source>
        <dbReference type="ARBA" id="ARBA00012755"/>
    </source>
</evidence>
<evidence type="ECO:0000259" key="9">
    <source>
        <dbReference type="Pfam" id="PF17801"/>
    </source>
</evidence>
<evidence type="ECO:0000256" key="1">
    <source>
        <dbReference type="ARBA" id="ARBA00001255"/>
    </source>
</evidence>
<gene>
    <name evidence="10" type="ORF">N7494_004320</name>
</gene>
<evidence type="ECO:0000256" key="5">
    <source>
        <dbReference type="ARBA" id="ARBA00022801"/>
    </source>
</evidence>
<dbReference type="Pfam" id="PF17801">
    <property type="entry name" value="Melibiase_C"/>
    <property type="match status" value="1"/>
</dbReference>
<dbReference type="SUPFAM" id="SSF51011">
    <property type="entry name" value="Glycosyl hydrolase domain"/>
    <property type="match status" value="1"/>
</dbReference>
<comment type="similarity">
    <text evidence="2 8">Belongs to the glycosyl hydrolase 27 family.</text>
</comment>
<evidence type="ECO:0000313" key="11">
    <source>
        <dbReference type="Proteomes" id="UP001220324"/>
    </source>
</evidence>
<dbReference type="GO" id="GO:0004557">
    <property type="term" value="F:alpha-galactosidase activity"/>
    <property type="evidence" value="ECO:0007669"/>
    <property type="project" value="UniProtKB-EC"/>
</dbReference>
<dbReference type="CDD" id="cd14792">
    <property type="entry name" value="GH27"/>
    <property type="match status" value="1"/>
</dbReference>
<evidence type="ECO:0000256" key="6">
    <source>
        <dbReference type="ARBA" id="ARBA00023157"/>
    </source>
</evidence>
<keyword evidence="7 8" id="KW-0326">Glycosidase</keyword>
<feature type="domain" description="Alpha galactosidase C-terminal" evidence="9">
    <location>
        <begin position="301"/>
        <end position="377"/>
    </location>
</feature>
<evidence type="ECO:0000313" key="10">
    <source>
        <dbReference type="EMBL" id="KAJ5546735.1"/>
    </source>
</evidence>
<dbReference type="Pfam" id="PF16499">
    <property type="entry name" value="Melibiase_2"/>
    <property type="match status" value="1"/>
</dbReference>
<keyword evidence="5 8" id="KW-0378">Hydrolase</keyword>
<dbReference type="SUPFAM" id="SSF51445">
    <property type="entry name" value="(Trans)glycosidases"/>
    <property type="match status" value="1"/>
</dbReference>
<dbReference type="FunFam" id="3.20.20.70:FF:000286">
    <property type="entry name" value="Alpha-galactosidase"/>
    <property type="match status" value="1"/>
</dbReference>
<dbReference type="PANTHER" id="PTHR11452:SF87">
    <property type="entry name" value="ALPHA-GALACTOSIDASE"/>
    <property type="match status" value="1"/>
</dbReference>
<dbReference type="Proteomes" id="UP001220324">
    <property type="component" value="Unassembled WGS sequence"/>
</dbReference>